<sequence>MYYHIHSNSEIDCNDYLFFTDVTKVFNSTTYFTNSYLFECLPNESDPEFKITMKHNGCFMKCFIINNKYPLNNVDTIEFLLDNGSLGVNFMITWNIYY</sequence>
<reference evidence="1 2" key="1">
    <citation type="submission" date="2014-10" db="EMBL/GenBank/DDBJ databases">
        <title>Pan-genome analysis of Brazilian lineage A amoebal mimiviruses.</title>
        <authorList>
            <person name="Assis F.L."/>
            <person name="Abrahao J.S."/>
            <person name="Kroon E.G."/>
            <person name="Dornas F.P."/>
            <person name="Andrade K.R."/>
            <person name="Borato P.V.M."/>
            <person name="Pilotto M.R."/>
            <person name="Benamar S."/>
            <person name="LaScola B."/>
            <person name="Colson P."/>
        </authorList>
    </citation>
    <scope>NUCLEOTIDE SEQUENCE [LARGE SCALE GENOMIC DNA]</scope>
    <source>
        <strain evidence="1 2">Kroon</strain>
    </source>
</reference>
<evidence type="ECO:0000313" key="2">
    <source>
        <dbReference type="Proteomes" id="UP000240461"/>
    </source>
</evidence>
<evidence type="ECO:0000313" key="1">
    <source>
        <dbReference type="EMBL" id="AKI80506.1"/>
    </source>
</evidence>
<dbReference type="Proteomes" id="UP000240461">
    <property type="component" value="Segment"/>
</dbReference>
<organism evidence="1 2">
    <name type="scientific">Acanthamoeba polyphaga mimivirus Kroon</name>
    <dbReference type="NCBI Taxonomy" id="3069720"/>
    <lineage>
        <taxon>Viruses</taxon>
        <taxon>Varidnaviria</taxon>
        <taxon>Bamfordvirae</taxon>
        <taxon>Nucleocytoviricota</taxon>
        <taxon>Megaviricetes</taxon>
        <taxon>Imitervirales</taxon>
        <taxon>Mimiviridae</taxon>
        <taxon>Megamimivirinae</taxon>
        <taxon>Mimivirus</taxon>
        <taxon>Mimivirus lagoaense</taxon>
    </lineage>
</organism>
<dbReference type="EMBL" id="KM982402">
    <property type="protein sequence ID" value="AKI80506.1"/>
    <property type="molecule type" value="Genomic_DNA"/>
</dbReference>
<keyword evidence="2" id="KW-1185">Reference proteome</keyword>
<protein>
    <submittedName>
        <fullName evidence="1">Uncharacterized protein</fullName>
    </submittedName>
</protein>
<dbReference type="KEGG" id="vg:80514304"/>
<name>A0A0G2YBT1_9VIRU</name>
<proteinExistence type="predicted"/>
<accession>A0A0G2YBT1</accession>